<reference evidence="2" key="1">
    <citation type="submission" date="2019-12" db="EMBL/GenBank/DDBJ databases">
        <title>An insight into the sialome of adult female Ixodes ricinus ticks feeding for 6 days.</title>
        <authorList>
            <person name="Perner J."/>
            <person name="Ribeiro J.M.C."/>
        </authorList>
    </citation>
    <scope>NUCLEOTIDE SEQUENCE</scope>
    <source>
        <strain evidence="2">Semi-engorged</strain>
        <tissue evidence="2">Salivary glands</tissue>
    </source>
</reference>
<proteinExistence type="predicted"/>
<keyword evidence="1" id="KW-0732">Signal</keyword>
<name>A0A6B0U2C0_IXORI</name>
<dbReference type="EMBL" id="GIFC01000542">
    <property type="protein sequence ID" value="MXU82625.1"/>
    <property type="molecule type" value="Transcribed_RNA"/>
</dbReference>
<feature type="signal peptide" evidence="1">
    <location>
        <begin position="1"/>
        <end position="24"/>
    </location>
</feature>
<organism evidence="2">
    <name type="scientific">Ixodes ricinus</name>
    <name type="common">Common tick</name>
    <name type="synonym">Acarus ricinus</name>
    <dbReference type="NCBI Taxonomy" id="34613"/>
    <lineage>
        <taxon>Eukaryota</taxon>
        <taxon>Metazoa</taxon>
        <taxon>Ecdysozoa</taxon>
        <taxon>Arthropoda</taxon>
        <taxon>Chelicerata</taxon>
        <taxon>Arachnida</taxon>
        <taxon>Acari</taxon>
        <taxon>Parasitiformes</taxon>
        <taxon>Ixodida</taxon>
        <taxon>Ixodoidea</taxon>
        <taxon>Ixodidae</taxon>
        <taxon>Ixodinae</taxon>
        <taxon>Ixodes</taxon>
    </lineage>
</organism>
<feature type="chain" id="PRO_5025626789" evidence="1">
    <location>
        <begin position="25"/>
        <end position="70"/>
    </location>
</feature>
<accession>A0A6B0U2C0</accession>
<dbReference type="AlphaFoldDB" id="A0A6B0U2C0"/>
<sequence length="70" mass="7569">MRTRGGTTRPRWALSLQLVGPVWAHTCVPGCISENFTCPRLHPAASGILAIKAQVLGANLQFFSILRPLA</sequence>
<evidence type="ECO:0000256" key="1">
    <source>
        <dbReference type="SAM" id="SignalP"/>
    </source>
</evidence>
<protein>
    <submittedName>
        <fullName evidence="2">Putative secreted protein</fullName>
    </submittedName>
</protein>
<evidence type="ECO:0000313" key="2">
    <source>
        <dbReference type="EMBL" id="MXU82625.1"/>
    </source>
</evidence>